<feature type="signal peptide" evidence="2">
    <location>
        <begin position="1"/>
        <end position="24"/>
    </location>
</feature>
<proteinExistence type="predicted"/>
<evidence type="ECO:0000313" key="3">
    <source>
        <dbReference type="EMBL" id="QEY62624.1"/>
    </source>
</evidence>
<dbReference type="Proteomes" id="UP000327179">
    <property type="component" value="Chromosome"/>
</dbReference>
<accession>A0A5J6QJE4</accession>
<gene>
    <name evidence="3" type="ORF">FXN65_11240</name>
</gene>
<dbReference type="AlphaFoldDB" id="A0A5J6QJE4"/>
<name>A0A5J6QJE4_9GAMM</name>
<reference evidence="3 4" key="1">
    <citation type="submission" date="2019-08" db="EMBL/GenBank/DDBJ databases">
        <title>Whole-genome Sequencing of e-waste polymer degrading bacterium Pseudomonas sp. strain PE08.</title>
        <authorList>
            <person name="Kirdat K."/>
            <person name="Debbarma P."/>
            <person name="Narawade N."/>
            <person name="Suyal D."/>
            <person name="Thorat V."/>
            <person name="Shouche Y."/>
            <person name="Goel R."/>
            <person name="Yadav A."/>
        </authorList>
    </citation>
    <scope>NUCLEOTIDE SEQUENCE [LARGE SCALE GENOMIC DNA]</scope>
    <source>
        <strain evidence="3 4">PE08</strain>
    </source>
</reference>
<dbReference type="RefSeq" id="WP_151133279.1">
    <property type="nucleotide sequence ID" value="NZ_CP043311.1"/>
</dbReference>
<organism evidence="3 4">
    <name type="scientific">Metapseudomonas lalkuanensis</name>
    <dbReference type="NCBI Taxonomy" id="2604832"/>
    <lineage>
        <taxon>Bacteria</taxon>
        <taxon>Pseudomonadati</taxon>
        <taxon>Pseudomonadota</taxon>
        <taxon>Gammaproteobacteria</taxon>
        <taxon>Pseudomonadales</taxon>
        <taxon>Pseudomonadaceae</taxon>
        <taxon>Metapseudomonas</taxon>
    </lineage>
</organism>
<dbReference type="EMBL" id="CP043311">
    <property type="protein sequence ID" value="QEY62624.1"/>
    <property type="molecule type" value="Genomic_DNA"/>
</dbReference>
<feature type="region of interest" description="Disordered" evidence="1">
    <location>
        <begin position="180"/>
        <end position="207"/>
    </location>
</feature>
<evidence type="ECO:0000256" key="1">
    <source>
        <dbReference type="SAM" id="MobiDB-lite"/>
    </source>
</evidence>
<evidence type="ECO:0000313" key="4">
    <source>
        <dbReference type="Proteomes" id="UP000327179"/>
    </source>
</evidence>
<dbReference type="KEGG" id="plal:FXN65_11240"/>
<feature type="chain" id="PRO_5023931355" evidence="2">
    <location>
        <begin position="25"/>
        <end position="207"/>
    </location>
</feature>
<keyword evidence="2" id="KW-0732">Signal</keyword>
<keyword evidence="4" id="KW-1185">Reference proteome</keyword>
<feature type="compositionally biased region" description="Pro residues" evidence="1">
    <location>
        <begin position="190"/>
        <end position="207"/>
    </location>
</feature>
<protein>
    <submittedName>
        <fullName evidence="3">Uncharacterized protein</fullName>
    </submittedName>
</protein>
<sequence>MKRTTALTIPVLLLAAALAATALATSDPAAGNAVLRFRGGIGVLPVSSGQGVDAIATVVNRNLVRGVQPAGQIWVIRKLNAQVSAAGDLVAIGRGLVLGGGNNIGRATGQSVFATLFCGAAEPFTEHSTNPAGVPLTDEGDFVIRDVFTPVPPTPCDSPVLLIRNAANQSWFAAGIPRVRNVQPDEEPPIDNPPPTDNPPAEPPAMP</sequence>
<evidence type="ECO:0000256" key="2">
    <source>
        <dbReference type="SAM" id="SignalP"/>
    </source>
</evidence>